<feature type="non-terminal residue" evidence="2">
    <location>
        <position position="1"/>
    </location>
</feature>
<dbReference type="Pfam" id="PF17862">
    <property type="entry name" value="AAA_lid_3"/>
    <property type="match status" value="1"/>
</dbReference>
<gene>
    <name evidence="2" type="ORF">HID58_081910</name>
</gene>
<organism evidence="2 3">
    <name type="scientific">Brassica napus</name>
    <name type="common">Rape</name>
    <dbReference type="NCBI Taxonomy" id="3708"/>
    <lineage>
        <taxon>Eukaryota</taxon>
        <taxon>Viridiplantae</taxon>
        <taxon>Streptophyta</taxon>
        <taxon>Embryophyta</taxon>
        <taxon>Tracheophyta</taxon>
        <taxon>Spermatophyta</taxon>
        <taxon>Magnoliopsida</taxon>
        <taxon>eudicotyledons</taxon>
        <taxon>Gunneridae</taxon>
        <taxon>Pentapetalae</taxon>
        <taxon>rosids</taxon>
        <taxon>malvids</taxon>
        <taxon>Brassicales</taxon>
        <taxon>Brassicaceae</taxon>
        <taxon>Brassiceae</taxon>
        <taxon>Brassica</taxon>
    </lineage>
</organism>
<evidence type="ECO:0000313" key="2">
    <source>
        <dbReference type="EMBL" id="KAH0864699.1"/>
    </source>
</evidence>
<dbReference type="Proteomes" id="UP000824890">
    <property type="component" value="Unassembled WGS sequence"/>
</dbReference>
<accession>A0ABQ7Y933</accession>
<reference evidence="2 3" key="1">
    <citation type="submission" date="2021-05" db="EMBL/GenBank/DDBJ databases">
        <title>Genome Assembly of Synthetic Allotetraploid Brassica napus Reveals Homoeologous Exchanges between Subgenomes.</title>
        <authorList>
            <person name="Davis J.T."/>
        </authorList>
    </citation>
    <scope>NUCLEOTIDE SEQUENCE [LARGE SCALE GENOMIC DNA]</scope>
    <source>
        <strain evidence="3">cv. Da-Ae</strain>
        <tissue evidence="2">Seedling</tissue>
    </source>
</reference>
<dbReference type="PANTHER" id="PTHR23077">
    <property type="entry name" value="AAA-FAMILY ATPASE"/>
    <property type="match status" value="1"/>
</dbReference>
<dbReference type="InterPro" id="IPR041569">
    <property type="entry name" value="AAA_lid_3"/>
</dbReference>
<sequence>LLFSGMFFGFPFTVSIRLHLLRRKGKKCPSTLLLRSISVVIIKRLDLDQISYCWERQMGPRSCSSYDIIDSALLRPGRRGFRLNIFKACLRKLPIAKDVDNNALAKYTHGFSGVDITEICQRACKYAIREKIKKTNIGSGGTTGVADPFAMSATAAADDDDLYN</sequence>
<dbReference type="PANTHER" id="PTHR23077:SF200">
    <property type="entry name" value="CELL DIVISION CONTROL PROTEIN 48 HOMOLOG E"/>
    <property type="match status" value="1"/>
</dbReference>
<protein>
    <recommendedName>
        <fullName evidence="1">AAA ATPase AAA+ lid domain-containing protein</fullName>
    </recommendedName>
</protein>
<evidence type="ECO:0000313" key="3">
    <source>
        <dbReference type="Proteomes" id="UP000824890"/>
    </source>
</evidence>
<dbReference type="SUPFAM" id="SSF52540">
    <property type="entry name" value="P-loop containing nucleoside triphosphate hydrolases"/>
    <property type="match status" value="1"/>
</dbReference>
<dbReference type="InterPro" id="IPR027417">
    <property type="entry name" value="P-loop_NTPase"/>
</dbReference>
<proteinExistence type="predicted"/>
<comment type="caution">
    <text evidence="2">The sequence shown here is derived from an EMBL/GenBank/DDBJ whole genome shotgun (WGS) entry which is preliminary data.</text>
</comment>
<dbReference type="Gene3D" id="6.10.20.150">
    <property type="match status" value="1"/>
</dbReference>
<name>A0ABQ7Y933_BRANA</name>
<feature type="domain" description="AAA ATPase AAA+ lid" evidence="1">
    <location>
        <begin position="102"/>
        <end position="134"/>
    </location>
</feature>
<dbReference type="InterPro" id="IPR050168">
    <property type="entry name" value="AAA_ATPase_domain"/>
</dbReference>
<keyword evidence="3" id="KW-1185">Reference proteome</keyword>
<dbReference type="EMBL" id="JAGKQM010000018">
    <property type="protein sequence ID" value="KAH0864699.1"/>
    <property type="molecule type" value="Genomic_DNA"/>
</dbReference>
<evidence type="ECO:0000259" key="1">
    <source>
        <dbReference type="Pfam" id="PF17862"/>
    </source>
</evidence>